<accession>K9VIM8</accession>
<dbReference type="EMBL" id="CP003614">
    <property type="protein sequence ID" value="AFZ07958.1"/>
    <property type="molecule type" value="Genomic_DNA"/>
</dbReference>
<evidence type="ECO:0000313" key="2">
    <source>
        <dbReference type="Proteomes" id="UP000010478"/>
    </source>
</evidence>
<proteinExistence type="predicted"/>
<dbReference type="KEGG" id="oni:Osc7112_3594"/>
<name>K9VIM8_9CYAN</name>
<evidence type="ECO:0000313" key="1">
    <source>
        <dbReference type="EMBL" id="AFZ07958.1"/>
    </source>
</evidence>
<gene>
    <name evidence="1" type="ORF">Osc7112_3594</name>
</gene>
<dbReference type="Proteomes" id="UP000010478">
    <property type="component" value="Chromosome"/>
</dbReference>
<sequence>MRANNLRAVINWTWYETANIIYPQSTAIKLVDSEEFNPHNNSSYFRSHYKSYKGYNTRFYIITETISYDSDALTL</sequence>
<keyword evidence="2" id="KW-1185">Reference proteome</keyword>
<protein>
    <submittedName>
        <fullName evidence="1">Uncharacterized protein</fullName>
    </submittedName>
</protein>
<organism evidence="1 2">
    <name type="scientific">Phormidium nigroviride PCC 7112</name>
    <dbReference type="NCBI Taxonomy" id="179408"/>
    <lineage>
        <taxon>Bacteria</taxon>
        <taxon>Bacillati</taxon>
        <taxon>Cyanobacteriota</taxon>
        <taxon>Cyanophyceae</taxon>
        <taxon>Oscillatoriophycideae</taxon>
        <taxon>Oscillatoriales</taxon>
        <taxon>Oscillatoriaceae</taxon>
        <taxon>Phormidium</taxon>
    </lineage>
</organism>
<dbReference type="HOGENOM" id="CLU_2667581_0_0_3"/>
<reference evidence="1 2" key="1">
    <citation type="submission" date="2012-05" db="EMBL/GenBank/DDBJ databases">
        <title>Finished chromosome of genome of Oscillatoria sp. PCC 7112.</title>
        <authorList>
            <consortium name="US DOE Joint Genome Institute"/>
            <person name="Gugger M."/>
            <person name="Coursin T."/>
            <person name="Rippka R."/>
            <person name="Tandeau De Marsac N."/>
            <person name="Huntemann M."/>
            <person name="Wei C.-L."/>
            <person name="Han J."/>
            <person name="Detter J.C."/>
            <person name="Han C."/>
            <person name="Tapia R."/>
            <person name="Davenport K."/>
            <person name="Daligault H."/>
            <person name="Erkkila T."/>
            <person name="Gu W."/>
            <person name="Munk A.C.C."/>
            <person name="Teshima H."/>
            <person name="Xu Y."/>
            <person name="Chain P."/>
            <person name="Chen A."/>
            <person name="Krypides N."/>
            <person name="Mavromatis K."/>
            <person name="Markowitz V."/>
            <person name="Szeto E."/>
            <person name="Ivanova N."/>
            <person name="Mikhailova N."/>
            <person name="Ovchinnikova G."/>
            <person name="Pagani I."/>
            <person name="Pati A."/>
            <person name="Goodwin L."/>
            <person name="Peters L."/>
            <person name="Pitluck S."/>
            <person name="Woyke T."/>
            <person name="Kerfeld C."/>
        </authorList>
    </citation>
    <scope>NUCLEOTIDE SEQUENCE [LARGE SCALE GENOMIC DNA]</scope>
    <source>
        <strain evidence="1 2">PCC 7112</strain>
    </source>
</reference>
<dbReference type="AlphaFoldDB" id="K9VIM8"/>